<proteinExistence type="inferred from homology"/>
<dbReference type="InterPro" id="IPR015422">
    <property type="entry name" value="PyrdxlP-dep_Trfase_small"/>
</dbReference>
<evidence type="ECO:0000256" key="2">
    <source>
        <dbReference type="ARBA" id="ARBA00009236"/>
    </source>
</evidence>
<evidence type="ECO:0000313" key="8">
    <source>
        <dbReference type="Proteomes" id="UP000617145"/>
    </source>
</evidence>
<evidence type="ECO:0000256" key="3">
    <source>
        <dbReference type="ARBA" id="ARBA00022898"/>
    </source>
</evidence>
<evidence type="ECO:0000313" key="7">
    <source>
        <dbReference type="EMBL" id="GGG64840.1"/>
    </source>
</evidence>
<dbReference type="SUPFAM" id="SSF53383">
    <property type="entry name" value="PLP-dependent transferases"/>
    <property type="match status" value="1"/>
</dbReference>
<dbReference type="PANTHER" id="PTHR21152:SF40">
    <property type="entry name" value="ALANINE--GLYOXYLATE AMINOTRANSFERASE"/>
    <property type="match status" value="1"/>
</dbReference>
<dbReference type="GO" id="GO:0004760">
    <property type="term" value="F:L-serine-pyruvate transaminase activity"/>
    <property type="evidence" value="ECO:0007669"/>
    <property type="project" value="TreeGrafter"/>
</dbReference>
<evidence type="ECO:0000256" key="5">
    <source>
        <dbReference type="PIRSR" id="PIRSR000524-50"/>
    </source>
</evidence>
<feature type="modified residue" description="N6-(pyridoxal phosphate)lysine" evidence="5">
    <location>
        <position position="198"/>
    </location>
</feature>
<dbReference type="GO" id="GO:0019265">
    <property type="term" value="P:glycine biosynthetic process, by transamination of glyoxylate"/>
    <property type="evidence" value="ECO:0007669"/>
    <property type="project" value="TreeGrafter"/>
</dbReference>
<dbReference type="Pfam" id="PF00266">
    <property type="entry name" value="Aminotran_5"/>
    <property type="match status" value="1"/>
</dbReference>
<comment type="caution">
    <text evidence="7">The sequence shown here is derived from an EMBL/GenBank/DDBJ whole genome shotgun (WGS) entry which is preliminary data.</text>
</comment>
<sequence>MSLANGRTYLAIPGPSVMPDAVLRAMHRASPNIYEGALTDMVAGMIPELKKVARTDGHVAIYIANGHGAWEASLSNVVAEGETVLVAATGRFGHGWAEMAAGLGIETQVIEFGTKSPLDAARIAEALAADTAHKIKAVLVNHVDTASSVRNDVASVRAALDEVGHPALLMVDCIASLGCDEYHMDAWGADVTLTGSQKGLMVPPGLSFVFFNDRAAAQRAAMKRVSRYWDWTPRADPQFFYQYFGGTAPAHHLYGLRAALDMIGEEGLEAIWARHATLARAIWAAADVWGQGGPLTMNISDPAHRSHAVTALRLGAPYGAKLREWTDTMGGLTLGIGLGMSEPGDPGGTGFFRIGHMGHINAHMVLGALGVIEAGFGSLGLPHGKGGVTAASEVIGSALAAG</sequence>
<feature type="domain" description="Aminotransferase class V" evidence="6">
    <location>
        <begin position="74"/>
        <end position="282"/>
    </location>
</feature>
<dbReference type="PIRSF" id="PIRSF000524">
    <property type="entry name" value="SPT"/>
    <property type="match status" value="1"/>
</dbReference>
<dbReference type="RefSeq" id="WP_188789025.1">
    <property type="nucleotide sequence ID" value="NZ_BMJV01000001.1"/>
</dbReference>
<dbReference type="Gene3D" id="3.90.1150.10">
    <property type="entry name" value="Aspartate Aminotransferase, domain 1"/>
    <property type="match status" value="1"/>
</dbReference>
<reference evidence="7" key="1">
    <citation type="journal article" date="2014" name="Int. J. Syst. Evol. Microbiol.">
        <title>Complete genome sequence of Corynebacterium casei LMG S-19264T (=DSM 44701T), isolated from a smear-ripened cheese.</title>
        <authorList>
            <consortium name="US DOE Joint Genome Institute (JGI-PGF)"/>
            <person name="Walter F."/>
            <person name="Albersmeier A."/>
            <person name="Kalinowski J."/>
            <person name="Ruckert C."/>
        </authorList>
    </citation>
    <scope>NUCLEOTIDE SEQUENCE</scope>
    <source>
        <strain evidence="7">CGMCC 1.15762</strain>
    </source>
</reference>
<keyword evidence="8" id="KW-1185">Reference proteome</keyword>
<feature type="binding site" evidence="4">
    <location>
        <position position="353"/>
    </location>
    <ligand>
        <name>substrate</name>
    </ligand>
</feature>
<dbReference type="GO" id="GO:0008453">
    <property type="term" value="F:alanine-glyoxylate transaminase activity"/>
    <property type="evidence" value="ECO:0007669"/>
    <property type="project" value="TreeGrafter"/>
</dbReference>
<gene>
    <name evidence="7" type="ORF">GCM10011415_09420</name>
</gene>
<comment type="similarity">
    <text evidence="2">Belongs to the class-V pyridoxal-phosphate-dependent aminotransferase family.</text>
</comment>
<comment type="cofactor">
    <cofactor evidence="1 5">
        <name>pyridoxal 5'-phosphate</name>
        <dbReference type="ChEBI" id="CHEBI:597326"/>
    </cofactor>
</comment>
<reference evidence="7" key="2">
    <citation type="submission" date="2020-09" db="EMBL/GenBank/DDBJ databases">
        <authorList>
            <person name="Sun Q."/>
            <person name="Zhou Y."/>
        </authorList>
    </citation>
    <scope>NUCLEOTIDE SEQUENCE</scope>
    <source>
        <strain evidence="7">CGMCC 1.15762</strain>
    </source>
</reference>
<accession>A0A8J2ZHM9</accession>
<organism evidence="7 8">
    <name type="scientific">Salipiger pallidus</name>
    <dbReference type="NCBI Taxonomy" id="1775170"/>
    <lineage>
        <taxon>Bacteria</taxon>
        <taxon>Pseudomonadati</taxon>
        <taxon>Pseudomonadota</taxon>
        <taxon>Alphaproteobacteria</taxon>
        <taxon>Rhodobacterales</taxon>
        <taxon>Roseobacteraceae</taxon>
        <taxon>Salipiger</taxon>
    </lineage>
</organism>
<keyword evidence="3 5" id="KW-0663">Pyridoxal phosphate</keyword>
<dbReference type="Gene3D" id="3.40.640.10">
    <property type="entry name" value="Type I PLP-dependent aspartate aminotransferase-like (Major domain)"/>
    <property type="match status" value="1"/>
</dbReference>
<evidence type="ECO:0000256" key="1">
    <source>
        <dbReference type="ARBA" id="ARBA00001933"/>
    </source>
</evidence>
<dbReference type="InterPro" id="IPR015421">
    <property type="entry name" value="PyrdxlP-dep_Trfase_major"/>
</dbReference>
<protein>
    <submittedName>
        <fullName evidence="7">Septum site-determining protein</fullName>
    </submittedName>
</protein>
<evidence type="ECO:0000259" key="6">
    <source>
        <dbReference type="Pfam" id="PF00266"/>
    </source>
</evidence>
<dbReference type="InterPro" id="IPR000192">
    <property type="entry name" value="Aminotrans_V_dom"/>
</dbReference>
<dbReference type="Proteomes" id="UP000617145">
    <property type="component" value="Unassembled WGS sequence"/>
</dbReference>
<evidence type="ECO:0000256" key="4">
    <source>
        <dbReference type="PIRSR" id="PIRSR000524-1"/>
    </source>
</evidence>
<dbReference type="EMBL" id="BMJV01000001">
    <property type="protein sequence ID" value="GGG64840.1"/>
    <property type="molecule type" value="Genomic_DNA"/>
</dbReference>
<dbReference type="FunFam" id="3.90.1150.10:FF:000204">
    <property type="entry name" value="Hypothetical aminotransferase"/>
    <property type="match status" value="1"/>
</dbReference>
<dbReference type="InterPro" id="IPR015424">
    <property type="entry name" value="PyrdxlP-dep_Trfase"/>
</dbReference>
<dbReference type="PANTHER" id="PTHR21152">
    <property type="entry name" value="AMINOTRANSFERASE CLASS V"/>
    <property type="match status" value="1"/>
</dbReference>
<name>A0A8J2ZHM9_9RHOB</name>
<dbReference type="InterPro" id="IPR024169">
    <property type="entry name" value="SP_NH2Trfase/AEP_transaminase"/>
</dbReference>
<dbReference type="AlphaFoldDB" id="A0A8J2ZHM9"/>